<name>M7CEF0_CHEMY</name>
<dbReference type="AlphaFoldDB" id="M7CEF0"/>
<gene>
    <name evidence="1" type="ORF">UY3_03572</name>
</gene>
<dbReference type="Proteomes" id="UP000031443">
    <property type="component" value="Unassembled WGS sequence"/>
</dbReference>
<sequence length="144" mass="15691">MLCRTDGSFFGFRIHQDEREITGKSNFDQALKPGSSPGEIRGPAPSLVIMDGSAGALRYGAAKRLFDAEKGSAERSRIFEADAGNGLHQRWFGFSGFVGMAVLLDRKTNEFRSICPKKCRYTAGDHSGVKSFGGTTRLPVIDIN</sequence>
<proteinExistence type="predicted"/>
<reference evidence="2" key="1">
    <citation type="journal article" date="2013" name="Nat. Genet.">
        <title>The draft genomes of soft-shell turtle and green sea turtle yield insights into the development and evolution of the turtle-specific body plan.</title>
        <authorList>
            <person name="Wang Z."/>
            <person name="Pascual-Anaya J."/>
            <person name="Zadissa A."/>
            <person name="Li W."/>
            <person name="Niimura Y."/>
            <person name="Huang Z."/>
            <person name="Li C."/>
            <person name="White S."/>
            <person name="Xiong Z."/>
            <person name="Fang D."/>
            <person name="Wang B."/>
            <person name="Ming Y."/>
            <person name="Chen Y."/>
            <person name="Zheng Y."/>
            <person name="Kuraku S."/>
            <person name="Pignatelli M."/>
            <person name="Herrero J."/>
            <person name="Beal K."/>
            <person name="Nozawa M."/>
            <person name="Li Q."/>
            <person name="Wang J."/>
            <person name="Zhang H."/>
            <person name="Yu L."/>
            <person name="Shigenobu S."/>
            <person name="Wang J."/>
            <person name="Liu J."/>
            <person name="Flicek P."/>
            <person name="Searle S."/>
            <person name="Wang J."/>
            <person name="Kuratani S."/>
            <person name="Yin Y."/>
            <person name="Aken B."/>
            <person name="Zhang G."/>
            <person name="Irie N."/>
        </authorList>
    </citation>
    <scope>NUCLEOTIDE SEQUENCE [LARGE SCALE GENOMIC DNA]</scope>
</reference>
<keyword evidence="2" id="KW-1185">Reference proteome</keyword>
<dbReference type="EMBL" id="KB517361">
    <property type="protein sequence ID" value="EMP39202.1"/>
    <property type="molecule type" value="Genomic_DNA"/>
</dbReference>
<evidence type="ECO:0000313" key="2">
    <source>
        <dbReference type="Proteomes" id="UP000031443"/>
    </source>
</evidence>
<organism evidence="1 2">
    <name type="scientific">Chelonia mydas</name>
    <name type="common">Green sea-turtle</name>
    <name type="synonym">Chelonia agassizi</name>
    <dbReference type="NCBI Taxonomy" id="8469"/>
    <lineage>
        <taxon>Eukaryota</taxon>
        <taxon>Metazoa</taxon>
        <taxon>Chordata</taxon>
        <taxon>Craniata</taxon>
        <taxon>Vertebrata</taxon>
        <taxon>Euteleostomi</taxon>
        <taxon>Archelosauria</taxon>
        <taxon>Testudinata</taxon>
        <taxon>Testudines</taxon>
        <taxon>Cryptodira</taxon>
        <taxon>Durocryptodira</taxon>
        <taxon>Americhelydia</taxon>
        <taxon>Chelonioidea</taxon>
        <taxon>Cheloniidae</taxon>
        <taxon>Chelonia</taxon>
    </lineage>
</organism>
<accession>M7CEF0</accession>
<protein>
    <submittedName>
        <fullName evidence="1">Uncharacterized protein</fullName>
    </submittedName>
</protein>
<evidence type="ECO:0000313" key="1">
    <source>
        <dbReference type="EMBL" id="EMP39202.1"/>
    </source>
</evidence>